<proteinExistence type="predicted"/>
<organism evidence="1 2">
    <name type="scientific">Burkholderia mayonis</name>
    <dbReference type="NCBI Taxonomy" id="1385591"/>
    <lineage>
        <taxon>Bacteria</taxon>
        <taxon>Pseudomonadati</taxon>
        <taxon>Pseudomonadota</taxon>
        <taxon>Betaproteobacteria</taxon>
        <taxon>Burkholderiales</taxon>
        <taxon>Burkholderiaceae</taxon>
        <taxon>Burkholderia</taxon>
        <taxon>pseudomallei group</taxon>
    </lineage>
</organism>
<name>A0A1B4FDZ1_9BURK</name>
<reference evidence="1 2" key="1">
    <citation type="submission" date="2015-12" db="EMBL/GenBank/DDBJ databases">
        <title>Diversity of Burkholderia near neighbor genomes.</title>
        <authorList>
            <person name="Sahl J."/>
            <person name="Wagner D."/>
            <person name="Keim P."/>
        </authorList>
    </citation>
    <scope>NUCLEOTIDE SEQUENCE [LARGE SCALE GENOMIC DNA]</scope>
    <source>
        <strain evidence="1 2">BDU6</strain>
    </source>
</reference>
<accession>A0A1B4FDZ1</accession>
<dbReference type="RefSeq" id="WP_059597006.1">
    <property type="nucleotide sequence ID" value="NZ_CP013386.1"/>
</dbReference>
<dbReference type="KEGG" id="buu:WS70_08600"/>
<gene>
    <name evidence="1" type="ORF">WS70_08600</name>
</gene>
<dbReference type="Proteomes" id="UP000062519">
    <property type="component" value="Chromosome 1"/>
</dbReference>
<evidence type="ECO:0000313" key="2">
    <source>
        <dbReference type="Proteomes" id="UP000062519"/>
    </source>
</evidence>
<dbReference type="AlphaFoldDB" id="A0A1B4FDZ1"/>
<protein>
    <submittedName>
        <fullName evidence="1">Uncharacterized protein</fullName>
    </submittedName>
</protein>
<evidence type="ECO:0000313" key="1">
    <source>
        <dbReference type="EMBL" id="AOJ01881.1"/>
    </source>
</evidence>
<keyword evidence="2" id="KW-1185">Reference proteome</keyword>
<dbReference type="EMBL" id="CP013386">
    <property type="protein sequence ID" value="AOJ01881.1"/>
    <property type="molecule type" value="Genomic_DNA"/>
</dbReference>
<sequence length="142" mass="15700">MGYSPRTFLIAADDSICRLSKRYWQMLGQPDSHRLPAFAGQRVRIANLLVQLVNRVPTRGVYRDFMIVTFDADGALDIEQIMERMAAHGDVTLSGGSRNGRDTKIVDATARFKVQGGQWTPSPVLATALEEAALGLRPCPRI</sequence>